<dbReference type="Gene3D" id="3.30.70.270">
    <property type="match status" value="1"/>
</dbReference>
<sequence>MDPRPPEDVACEAIGRGLAQHPDDGLVLLQAVRDADGEVVELVHEWVNAAAEVNAGRALLGRGLLELYGSDATLFDTMRTVLATGRTLRTEVAYADESADRRLHGRTFAVFYAAVDGDRVVCQYRDISDLRRAQAHMLHRAEHDELTGAANRRRAREHLGSVLADLAAGAPPVLVALADLDGFKAVNDTHGHLAGDEVLQLAAARMHAAMRGDDLFARYGGDEFLVVCRDIPDDDAALVVVDRLRHAVAGRYRLSGGGEVGIGISVGYALATEPVPMDRLLELADRSLYRAKAARGTRADERQVGAR</sequence>
<comment type="caution">
    <text evidence="2">The sequence shown here is derived from an EMBL/GenBank/DDBJ whole genome shotgun (WGS) entry which is preliminary data.</text>
</comment>
<dbReference type="OrthoDB" id="23692at2"/>
<gene>
    <name evidence="2" type="ORF">N868_14015</name>
</gene>
<name>A0A0A0BQF4_9CELL</name>
<evidence type="ECO:0000313" key="2">
    <source>
        <dbReference type="EMBL" id="KGM10698.1"/>
    </source>
</evidence>
<dbReference type="InterPro" id="IPR000160">
    <property type="entry name" value="GGDEF_dom"/>
</dbReference>
<dbReference type="PANTHER" id="PTHR45138:SF9">
    <property type="entry name" value="DIGUANYLATE CYCLASE DGCM-RELATED"/>
    <property type="match status" value="1"/>
</dbReference>
<dbReference type="CDD" id="cd01949">
    <property type="entry name" value="GGDEF"/>
    <property type="match status" value="1"/>
</dbReference>
<dbReference type="EMBL" id="AXCY01000042">
    <property type="protein sequence ID" value="KGM10698.1"/>
    <property type="molecule type" value="Genomic_DNA"/>
</dbReference>
<dbReference type="Gene3D" id="3.30.450.20">
    <property type="entry name" value="PAS domain"/>
    <property type="match status" value="1"/>
</dbReference>
<dbReference type="NCBIfam" id="TIGR00254">
    <property type="entry name" value="GGDEF"/>
    <property type="match status" value="1"/>
</dbReference>
<accession>A0A0A0BQF4</accession>
<dbReference type="SMART" id="SM00267">
    <property type="entry name" value="GGDEF"/>
    <property type="match status" value="1"/>
</dbReference>
<dbReference type="AlphaFoldDB" id="A0A0A0BQF4"/>
<dbReference type="PANTHER" id="PTHR45138">
    <property type="entry name" value="REGULATORY COMPONENTS OF SENSORY TRANSDUCTION SYSTEM"/>
    <property type="match status" value="1"/>
</dbReference>
<dbReference type="SUPFAM" id="SSF55073">
    <property type="entry name" value="Nucleotide cyclase"/>
    <property type="match status" value="1"/>
</dbReference>
<dbReference type="GO" id="GO:0052621">
    <property type="term" value="F:diguanylate cyclase activity"/>
    <property type="evidence" value="ECO:0007669"/>
    <property type="project" value="TreeGrafter"/>
</dbReference>
<reference evidence="2 3" key="2">
    <citation type="journal article" date="2015" name="Stand. Genomic Sci.">
        <title>Draft genome sequence of Cellulomonas carbonis T26(T) and comparative analysis of six Cellulomonas genomes.</title>
        <authorList>
            <person name="Zhuang W."/>
            <person name="Zhang S."/>
            <person name="Xia X."/>
            <person name="Wang G."/>
        </authorList>
    </citation>
    <scope>NUCLEOTIDE SEQUENCE [LARGE SCALE GENOMIC DNA]</scope>
    <source>
        <strain evidence="2 3">T26</strain>
    </source>
</reference>
<dbReference type="PROSITE" id="PS50887">
    <property type="entry name" value="GGDEF"/>
    <property type="match status" value="1"/>
</dbReference>
<dbReference type="InterPro" id="IPR050469">
    <property type="entry name" value="Diguanylate_Cyclase"/>
</dbReference>
<organism evidence="2 3">
    <name type="scientific">Cellulomonas carbonis T26</name>
    <dbReference type="NCBI Taxonomy" id="947969"/>
    <lineage>
        <taxon>Bacteria</taxon>
        <taxon>Bacillati</taxon>
        <taxon>Actinomycetota</taxon>
        <taxon>Actinomycetes</taxon>
        <taxon>Micrococcales</taxon>
        <taxon>Cellulomonadaceae</taxon>
        <taxon>Cellulomonas</taxon>
    </lineage>
</organism>
<dbReference type="Pfam" id="PF00990">
    <property type="entry name" value="GGDEF"/>
    <property type="match status" value="1"/>
</dbReference>
<dbReference type="Proteomes" id="UP000029839">
    <property type="component" value="Unassembled WGS sequence"/>
</dbReference>
<keyword evidence="3" id="KW-1185">Reference proteome</keyword>
<dbReference type="InterPro" id="IPR043128">
    <property type="entry name" value="Rev_trsase/Diguanyl_cyclase"/>
</dbReference>
<evidence type="ECO:0000313" key="3">
    <source>
        <dbReference type="Proteomes" id="UP000029839"/>
    </source>
</evidence>
<proteinExistence type="predicted"/>
<reference evidence="2 3" key="1">
    <citation type="submission" date="2013-08" db="EMBL/GenBank/DDBJ databases">
        <title>Genome sequencing of Cellulomonas carbonis T26.</title>
        <authorList>
            <person name="Chen F."/>
            <person name="Li Y."/>
            <person name="Wang G."/>
        </authorList>
    </citation>
    <scope>NUCLEOTIDE SEQUENCE [LARGE SCALE GENOMIC DNA]</scope>
    <source>
        <strain evidence="2 3">T26</strain>
    </source>
</reference>
<dbReference type="InterPro" id="IPR029787">
    <property type="entry name" value="Nucleotide_cyclase"/>
</dbReference>
<evidence type="ECO:0000259" key="1">
    <source>
        <dbReference type="PROSITE" id="PS50887"/>
    </source>
</evidence>
<protein>
    <recommendedName>
        <fullName evidence="1">GGDEF domain-containing protein</fullName>
    </recommendedName>
</protein>
<feature type="domain" description="GGDEF" evidence="1">
    <location>
        <begin position="171"/>
        <end position="307"/>
    </location>
</feature>
<dbReference type="RefSeq" id="WP_052426197.1">
    <property type="nucleotide sequence ID" value="NZ_AXCY01000042.1"/>
</dbReference>